<reference evidence="3" key="1">
    <citation type="journal article" date="2014" name="Int. J. Syst. Evol. Microbiol.">
        <title>Complete genome sequence of Corynebacterium casei LMG S-19264T (=DSM 44701T), isolated from a smear-ripened cheese.</title>
        <authorList>
            <consortium name="US DOE Joint Genome Institute (JGI-PGF)"/>
            <person name="Walter F."/>
            <person name="Albersmeier A."/>
            <person name="Kalinowski J."/>
            <person name="Ruckert C."/>
        </authorList>
    </citation>
    <scope>NUCLEOTIDE SEQUENCE</scope>
    <source>
        <strain evidence="3">CGMCC 1.15448</strain>
    </source>
</reference>
<feature type="transmembrane region" description="Helical" evidence="1">
    <location>
        <begin position="286"/>
        <end position="306"/>
    </location>
</feature>
<feature type="transmembrane region" description="Helical" evidence="1">
    <location>
        <begin position="44"/>
        <end position="61"/>
    </location>
</feature>
<comment type="caution">
    <text evidence="3">The sequence shown here is derived from an EMBL/GenBank/DDBJ whole genome shotgun (WGS) entry which is preliminary data.</text>
</comment>
<feature type="transmembrane region" description="Helical" evidence="1">
    <location>
        <begin position="262"/>
        <end position="280"/>
    </location>
</feature>
<keyword evidence="1" id="KW-0812">Transmembrane</keyword>
<dbReference type="GO" id="GO:0016020">
    <property type="term" value="C:membrane"/>
    <property type="evidence" value="ECO:0007669"/>
    <property type="project" value="TreeGrafter"/>
</dbReference>
<gene>
    <name evidence="3" type="ORF">GCM10011511_10080</name>
</gene>
<organism evidence="3 4">
    <name type="scientific">Puia dinghuensis</name>
    <dbReference type="NCBI Taxonomy" id="1792502"/>
    <lineage>
        <taxon>Bacteria</taxon>
        <taxon>Pseudomonadati</taxon>
        <taxon>Bacteroidota</taxon>
        <taxon>Chitinophagia</taxon>
        <taxon>Chitinophagales</taxon>
        <taxon>Chitinophagaceae</taxon>
        <taxon>Puia</taxon>
    </lineage>
</organism>
<feature type="transmembrane region" description="Helical" evidence="1">
    <location>
        <begin position="210"/>
        <end position="230"/>
    </location>
</feature>
<keyword evidence="1" id="KW-1133">Transmembrane helix</keyword>
<dbReference type="AlphaFoldDB" id="A0A8J2U9Z5"/>
<evidence type="ECO:0000256" key="1">
    <source>
        <dbReference type="SAM" id="Phobius"/>
    </source>
</evidence>
<feature type="transmembrane region" description="Helical" evidence="1">
    <location>
        <begin position="236"/>
        <end position="253"/>
    </location>
</feature>
<dbReference type="InterPro" id="IPR050879">
    <property type="entry name" value="Acyltransferase_3"/>
</dbReference>
<reference evidence="3" key="2">
    <citation type="submission" date="2020-09" db="EMBL/GenBank/DDBJ databases">
        <authorList>
            <person name="Sun Q."/>
            <person name="Zhou Y."/>
        </authorList>
    </citation>
    <scope>NUCLEOTIDE SEQUENCE</scope>
    <source>
        <strain evidence="3">CGMCC 1.15448</strain>
    </source>
</reference>
<accession>A0A8J2U9Z5</accession>
<dbReference type="GO" id="GO:0000271">
    <property type="term" value="P:polysaccharide biosynthetic process"/>
    <property type="evidence" value="ECO:0007669"/>
    <property type="project" value="TreeGrafter"/>
</dbReference>
<keyword evidence="4" id="KW-1185">Reference proteome</keyword>
<feature type="transmembrane region" description="Helical" evidence="1">
    <location>
        <begin position="155"/>
        <end position="175"/>
    </location>
</feature>
<dbReference type="PANTHER" id="PTHR23028:SF131">
    <property type="entry name" value="BLR2367 PROTEIN"/>
    <property type="match status" value="1"/>
</dbReference>
<name>A0A8J2U9Z5_9BACT</name>
<feature type="domain" description="Acyltransferase 3" evidence="2">
    <location>
        <begin position="5"/>
        <end position="369"/>
    </location>
</feature>
<dbReference type="GO" id="GO:0016747">
    <property type="term" value="F:acyltransferase activity, transferring groups other than amino-acyl groups"/>
    <property type="evidence" value="ECO:0007669"/>
    <property type="project" value="InterPro"/>
</dbReference>
<dbReference type="PANTHER" id="PTHR23028">
    <property type="entry name" value="ACETYLTRANSFERASE"/>
    <property type="match status" value="1"/>
</dbReference>
<feature type="transmembrane region" description="Helical" evidence="1">
    <location>
        <begin position="124"/>
        <end position="143"/>
    </location>
</feature>
<evidence type="ECO:0000313" key="3">
    <source>
        <dbReference type="EMBL" id="GGA88826.1"/>
    </source>
</evidence>
<sequence length="403" mass="45741">MKKLYLEFVRGTASVGVLIYHLPESWFTPTEFRRFSMTTLGTDSVILFFILSGCVINISYSRKPGSRWDFMSRRLLRLVPQFLLGVLFGLLAAWCLGKALPSFWQLLGNVFMVSTLQGFIVESYRVNSVVWSLSFEMFFYVIFMLTIGRFRRKAVLCWLVIALCMIPFCYHLPHIGVADHFIAMFAFSAIWLVGYYVYEYRNLFYVDGYTAAISLGTLPILSRLTFAAQWPGVDPLKHFLFAIVAIPFFRYCIQAAPSGKKLPIFIPVLVCVGVVALFLREPGYSLLTKVMCTLTPPGLVLLFALIHRRGFAARAVVIVNRLGAVLGKYSYSLYIVHVPILLLCSHYFHYSVALYLLVGLSSIALLTWLMESYFQPAVIRLFRGPAARRRARQMSVQQGPSPG</sequence>
<dbReference type="Pfam" id="PF01757">
    <property type="entry name" value="Acyl_transf_3"/>
    <property type="match status" value="1"/>
</dbReference>
<evidence type="ECO:0000313" key="4">
    <source>
        <dbReference type="Proteomes" id="UP000607559"/>
    </source>
</evidence>
<dbReference type="EMBL" id="BMJC01000001">
    <property type="protein sequence ID" value="GGA88826.1"/>
    <property type="molecule type" value="Genomic_DNA"/>
</dbReference>
<protein>
    <recommendedName>
        <fullName evidence="2">Acyltransferase 3 domain-containing protein</fullName>
    </recommendedName>
</protein>
<feature type="transmembrane region" description="Helical" evidence="1">
    <location>
        <begin position="181"/>
        <end position="198"/>
    </location>
</feature>
<proteinExistence type="predicted"/>
<feature type="transmembrane region" description="Helical" evidence="1">
    <location>
        <begin position="354"/>
        <end position="374"/>
    </location>
</feature>
<dbReference type="RefSeq" id="WP_188929164.1">
    <property type="nucleotide sequence ID" value="NZ_BMJC01000001.1"/>
</dbReference>
<evidence type="ECO:0000259" key="2">
    <source>
        <dbReference type="Pfam" id="PF01757"/>
    </source>
</evidence>
<feature type="transmembrane region" description="Helical" evidence="1">
    <location>
        <begin position="82"/>
        <end position="104"/>
    </location>
</feature>
<dbReference type="Proteomes" id="UP000607559">
    <property type="component" value="Unassembled WGS sequence"/>
</dbReference>
<dbReference type="InterPro" id="IPR002656">
    <property type="entry name" value="Acyl_transf_3_dom"/>
</dbReference>
<keyword evidence="1" id="KW-0472">Membrane</keyword>